<evidence type="ECO:0000313" key="16">
    <source>
        <dbReference type="EMBL" id="CAE0794163.1"/>
    </source>
</evidence>
<dbReference type="GO" id="GO:0016887">
    <property type="term" value="F:ATP hydrolysis activity"/>
    <property type="evidence" value="ECO:0007669"/>
    <property type="project" value="InterPro"/>
</dbReference>
<dbReference type="InterPro" id="IPR003959">
    <property type="entry name" value="ATPase_AAA_core"/>
</dbReference>
<evidence type="ECO:0000256" key="10">
    <source>
        <dbReference type="ARBA" id="ARBA00023136"/>
    </source>
</evidence>
<dbReference type="CDD" id="cd19510">
    <property type="entry name" value="RecA-like_BCS1"/>
    <property type="match status" value="1"/>
</dbReference>
<evidence type="ECO:0000256" key="13">
    <source>
        <dbReference type="SAM" id="Phobius"/>
    </source>
</evidence>
<gene>
    <name evidence="16" type="ORF">EGYM00163_LOCUS5281</name>
</gene>
<evidence type="ECO:0008006" key="17">
    <source>
        <dbReference type="Google" id="ProtNLM"/>
    </source>
</evidence>
<keyword evidence="8 13" id="KW-1133">Transmembrane helix</keyword>
<keyword evidence="4 12" id="KW-0547">Nucleotide-binding</keyword>
<evidence type="ECO:0000256" key="11">
    <source>
        <dbReference type="ARBA" id="ARBA00048778"/>
    </source>
</evidence>
<proteinExistence type="inferred from homology"/>
<keyword evidence="6" id="KW-0378">Hydrolase</keyword>
<dbReference type="SMART" id="SM00382">
    <property type="entry name" value="AAA"/>
    <property type="match status" value="1"/>
</dbReference>
<comment type="subcellular location">
    <subcellularLocation>
        <location evidence="1">Mitochondrion inner membrane</location>
        <topology evidence="1">Single-pass membrane protein</topology>
    </subcellularLocation>
</comment>
<comment type="similarity">
    <text evidence="2">Belongs to the AAA ATPase family. BCS1 subfamily.</text>
</comment>
<evidence type="ECO:0000256" key="4">
    <source>
        <dbReference type="ARBA" id="ARBA00022741"/>
    </source>
</evidence>
<dbReference type="InterPro" id="IPR050747">
    <property type="entry name" value="Mitochondrial_chaperone_BCS1"/>
</dbReference>
<dbReference type="PROSITE" id="PS00674">
    <property type="entry name" value="AAA"/>
    <property type="match status" value="1"/>
</dbReference>
<name>A0A7S4FGC6_9EUGL</name>
<keyword evidence="3 13" id="KW-0812">Transmembrane</keyword>
<evidence type="ECO:0000256" key="3">
    <source>
        <dbReference type="ARBA" id="ARBA00022692"/>
    </source>
</evidence>
<dbReference type="InterPro" id="IPR027417">
    <property type="entry name" value="P-loop_NTPase"/>
</dbReference>
<comment type="catalytic activity">
    <reaction evidence="11">
        <text>ATP + H2O = ADP + phosphate + H(+)</text>
        <dbReference type="Rhea" id="RHEA:13065"/>
        <dbReference type="ChEBI" id="CHEBI:15377"/>
        <dbReference type="ChEBI" id="CHEBI:15378"/>
        <dbReference type="ChEBI" id="CHEBI:30616"/>
        <dbReference type="ChEBI" id="CHEBI:43474"/>
        <dbReference type="ChEBI" id="CHEBI:456216"/>
    </reaction>
    <physiologicalReaction direction="left-to-right" evidence="11">
        <dbReference type="Rhea" id="RHEA:13066"/>
    </physiologicalReaction>
</comment>
<feature type="transmembrane region" description="Helical" evidence="13">
    <location>
        <begin position="12"/>
        <end position="33"/>
    </location>
</feature>
<dbReference type="InterPro" id="IPR014851">
    <property type="entry name" value="BCS1_N"/>
</dbReference>
<evidence type="ECO:0000259" key="14">
    <source>
        <dbReference type="SMART" id="SM00382"/>
    </source>
</evidence>
<evidence type="ECO:0000256" key="6">
    <source>
        <dbReference type="ARBA" id="ARBA00022801"/>
    </source>
</evidence>
<keyword evidence="7 12" id="KW-0067">ATP-binding</keyword>
<protein>
    <recommendedName>
        <fullName evidence="17">BCS1-like protein</fullName>
    </recommendedName>
</protein>
<evidence type="ECO:0000256" key="12">
    <source>
        <dbReference type="RuleBase" id="RU003651"/>
    </source>
</evidence>
<keyword evidence="5" id="KW-0999">Mitochondrion inner membrane</keyword>
<evidence type="ECO:0000256" key="8">
    <source>
        <dbReference type="ARBA" id="ARBA00022989"/>
    </source>
</evidence>
<dbReference type="Pfam" id="PF00004">
    <property type="entry name" value="AAA"/>
    <property type="match status" value="1"/>
</dbReference>
<dbReference type="GO" id="GO:0005524">
    <property type="term" value="F:ATP binding"/>
    <property type="evidence" value="ECO:0007669"/>
    <property type="project" value="UniProtKB-KW"/>
</dbReference>
<evidence type="ECO:0000256" key="1">
    <source>
        <dbReference type="ARBA" id="ARBA00004434"/>
    </source>
</evidence>
<evidence type="ECO:0000259" key="15">
    <source>
        <dbReference type="SMART" id="SM01024"/>
    </source>
</evidence>
<dbReference type="InterPro" id="IPR003593">
    <property type="entry name" value="AAA+_ATPase"/>
</dbReference>
<dbReference type="PANTHER" id="PTHR23070">
    <property type="entry name" value="BCS1 AAA-TYPE ATPASE"/>
    <property type="match status" value="1"/>
</dbReference>
<keyword evidence="9" id="KW-0496">Mitochondrion</keyword>
<dbReference type="Pfam" id="PF08740">
    <property type="entry name" value="BCS1_N"/>
    <property type="match status" value="1"/>
</dbReference>
<dbReference type="SMART" id="SM01024">
    <property type="entry name" value="BCS1_N"/>
    <property type="match status" value="1"/>
</dbReference>
<feature type="domain" description="AAA+ ATPase" evidence="14">
    <location>
        <begin position="216"/>
        <end position="338"/>
    </location>
</feature>
<dbReference type="SUPFAM" id="SSF52540">
    <property type="entry name" value="P-loop containing nucleoside triphosphate hydrolases"/>
    <property type="match status" value="1"/>
</dbReference>
<evidence type="ECO:0000256" key="7">
    <source>
        <dbReference type="ARBA" id="ARBA00022840"/>
    </source>
</evidence>
<evidence type="ECO:0000256" key="5">
    <source>
        <dbReference type="ARBA" id="ARBA00022792"/>
    </source>
</evidence>
<evidence type="ECO:0000256" key="2">
    <source>
        <dbReference type="ARBA" id="ARBA00007448"/>
    </source>
</evidence>
<dbReference type="GO" id="GO:0005743">
    <property type="term" value="C:mitochondrial inner membrane"/>
    <property type="evidence" value="ECO:0007669"/>
    <property type="project" value="UniProtKB-SubCell"/>
</dbReference>
<sequence length="407" mass="45675">MDLASALQSNPYFSAGAGLYGVGVAMVLARGGYRMGLDVMKRFYLTTIEMTNKDPSYVWLLDWMSQSHKVGFQQMSVQSSAVIRCNEKSTSSFQLTPSPGRHFFFYNGRFILVNRKRFTDRGTDILETMELTTMGRSRDTMMQLLEEAMEYSTSKEADKTVIYFNAGNQWTRFHSTRKKRPMESVILGGTKKERLVQDVKHFLARGDEYHNLGIPYRRGYLLYGPPGCGKSSFIYALAGEVEMAICVLNLSNKYLTDDSLPQLLGSAPEPSIILIEDVDHAFTQHSRISFSGLLNAIDGVAAQEGRILFMTTNHHDRLDPALIRPGRVDVQEEITHATAGQVVDMFGRFFVDDAQHASQFAAALSQHQVSLAKLQGYLFVRRDNVEAALNDVDQLISDTAMPAPEIY</sequence>
<dbReference type="Pfam" id="PF25426">
    <property type="entry name" value="AAA_lid_BCS1"/>
    <property type="match status" value="1"/>
</dbReference>
<dbReference type="InterPro" id="IPR003960">
    <property type="entry name" value="ATPase_AAA_CS"/>
</dbReference>
<feature type="domain" description="BCS1 N-terminal" evidence="15">
    <location>
        <begin position="20"/>
        <end position="185"/>
    </location>
</feature>
<organism evidence="16">
    <name type="scientific">Eutreptiella gymnastica</name>
    <dbReference type="NCBI Taxonomy" id="73025"/>
    <lineage>
        <taxon>Eukaryota</taxon>
        <taxon>Discoba</taxon>
        <taxon>Euglenozoa</taxon>
        <taxon>Euglenida</taxon>
        <taxon>Spirocuta</taxon>
        <taxon>Euglenophyceae</taxon>
        <taxon>Eutreptiales</taxon>
        <taxon>Eutreptiaceae</taxon>
        <taxon>Eutreptiella</taxon>
    </lineage>
</organism>
<reference evidence="16" key="1">
    <citation type="submission" date="2021-01" db="EMBL/GenBank/DDBJ databases">
        <authorList>
            <person name="Corre E."/>
            <person name="Pelletier E."/>
            <person name="Niang G."/>
            <person name="Scheremetjew M."/>
            <person name="Finn R."/>
            <person name="Kale V."/>
            <person name="Holt S."/>
            <person name="Cochrane G."/>
            <person name="Meng A."/>
            <person name="Brown T."/>
            <person name="Cohen L."/>
        </authorList>
    </citation>
    <scope>NUCLEOTIDE SEQUENCE</scope>
    <source>
        <strain evidence="16">CCMP1594</strain>
    </source>
</reference>
<keyword evidence="10 13" id="KW-0472">Membrane</keyword>
<dbReference type="AlphaFoldDB" id="A0A7S4FGC6"/>
<dbReference type="InterPro" id="IPR057495">
    <property type="entry name" value="AAA_lid_BCS1"/>
</dbReference>
<dbReference type="EMBL" id="HBJA01016453">
    <property type="protein sequence ID" value="CAE0794163.1"/>
    <property type="molecule type" value="Transcribed_RNA"/>
</dbReference>
<evidence type="ECO:0000256" key="9">
    <source>
        <dbReference type="ARBA" id="ARBA00023128"/>
    </source>
</evidence>
<accession>A0A7S4FGC6</accession>
<dbReference type="Gene3D" id="3.40.50.300">
    <property type="entry name" value="P-loop containing nucleotide triphosphate hydrolases"/>
    <property type="match status" value="1"/>
</dbReference>